<evidence type="ECO:0000313" key="3">
    <source>
        <dbReference type="EMBL" id="OCK85043.1"/>
    </source>
</evidence>
<gene>
    <name evidence="3" type="ORF">K432DRAFT_388970</name>
</gene>
<dbReference type="EMBL" id="KV744825">
    <property type="protein sequence ID" value="OCK85043.1"/>
    <property type="molecule type" value="Genomic_DNA"/>
</dbReference>
<dbReference type="Proteomes" id="UP000250266">
    <property type="component" value="Unassembled WGS sequence"/>
</dbReference>
<dbReference type="AlphaFoldDB" id="A0A8E2EJQ2"/>
<accession>A0A8E2EJQ2</accession>
<keyword evidence="1" id="KW-0175">Coiled coil</keyword>
<sequence>METRAASGPVGLAGLRLKFQKAQLQFAQRSVAKTQKKLSEKEARLMILRGKYSKNEKRAESQTHQAIKHDQKAAVLRAQIAALTEQENRERNLAKGSAKSLRESTSTYPETKETPNYAAERKDLRQASQENNISKEADTQHPVRRATNVFEGSFHKASKEIKKAIDASDLAVQRTANKIRERI</sequence>
<protein>
    <submittedName>
        <fullName evidence="3">Uncharacterized protein</fullName>
    </submittedName>
</protein>
<evidence type="ECO:0000313" key="4">
    <source>
        <dbReference type="Proteomes" id="UP000250266"/>
    </source>
</evidence>
<feature type="region of interest" description="Disordered" evidence="2">
    <location>
        <begin position="86"/>
        <end position="121"/>
    </location>
</feature>
<keyword evidence="4" id="KW-1185">Reference proteome</keyword>
<name>A0A8E2EJQ2_9PEZI</name>
<feature type="coiled-coil region" evidence="1">
    <location>
        <begin position="17"/>
        <end position="51"/>
    </location>
</feature>
<proteinExistence type="predicted"/>
<evidence type="ECO:0000256" key="2">
    <source>
        <dbReference type="SAM" id="MobiDB-lite"/>
    </source>
</evidence>
<organism evidence="3 4">
    <name type="scientific">Lepidopterella palustris CBS 459.81</name>
    <dbReference type="NCBI Taxonomy" id="1314670"/>
    <lineage>
        <taxon>Eukaryota</taxon>
        <taxon>Fungi</taxon>
        <taxon>Dikarya</taxon>
        <taxon>Ascomycota</taxon>
        <taxon>Pezizomycotina</taxon>
        <taxon>Dothideomycetes</taxon>
        <taxon>Pleosporomycetidae</taxon>
        <taxon>Mytilinidiales</taxon>
        <taxon>Argynnaceae</taxon>
        <taxon>Lepidopterella</taxon>
    </lineage>
</organism>
<reference evidence="3 4" key="1">
    <citation type="journal article" date="2016" name="Nat. Commun.">
        <title>Ectomycorrhizal ecology is imprinted in the genome of the dominant symbiotic fungus Cenococcum geophilum.</title>
        <authorList>
            <consortium name="DOE Joint Genome Institute"/>
            <person name="Peter M."/>
            <person name="Kohler A."/>
            <person name="Ohm R.A."/>
            <person name="Kuo A."/>
            <person name="Krutzmann J."/>
            <person name="Morin E."/>
            <person name="Arend M."/>
            <person name="Barry K.W."/>
            <person name="Binder M."/>
            <person name="Choi C."/>
            <person name="Clum A."/>
            <person name="Copeland A."/>
            <person name="Grisel N."/>
            <person name="Haridas S."/>
            <person name="Kipfer T."/>
            <person name="LaButti K."/>
            <person name="Lindquist E."/>
            <person name="Lipzen A."/>
            <person name="Maire R."/>
            <person name="Meier B."/>
            <person name="Mihaltcheva S."/>
            <person name="Molinier V."/>
            <person name="Murat C."/>
            <person name="Poggeler S."/>
            <person name="Quandt C.A."/>
            <person name="Sperisen C."/>
            <person name="Tritt A."/>
            <person name="Tisserant E."/>
            <person name="Crous P.W."/>
            <person name="Henrissat B."/>
            <person name="Nehls U."/>
            <person name="Egli S."/>
            <person name="Spatafora J.W."/>
            <person name="Grigoriev I.V."/>
            <person name="Martin F.M."/>
        </authorList>
    </citation>
    <scope>NUCLEOTIDE SEQUENCE [LARGE SCALE GENOMIC DNA]</scope>
    <source>
        <strain evidence="3 4">CBS 459.81</strain>
    </source>
</reference>
<evidence type="ECO:0000256" key="1">
    <source>
        <dbReference type="SAM" id="Coils"/>
    </source>
</evidence>